<keyword evidence="2" id="KW-1185">Reference proteome</keyword>
<reference evidence="1" key="2">
    <citation type="journal article" date="2022" name="Microb. Genom.">
        <title>A chromosome-scale genome assembly of the tomato pathogen Cladosporium fulvum reveals a compartmentalized genome architecture and the presence of a dispensable chromosome.</title>
        <authorList>
            <person name="Zaccaron A.Z."/>
            <person name="Chen L.H."/>
            <person name="Samaras A."/>
            <person name="Stergiopoulos I."/>
        </authorList>
    </citation>
    <scope>NUCLEOTIDE SEQUENCE</scope>
    <source>
        <strain evidence="1">Race5_Kim</strain>
    </source>
</reference>
<protein>
    <submittedName>
        <fullName evidence="1">Uncharacterized protein</fullName>
    </submittedName>
</protein>
<dbReference type="AlphaFoldDB" id="A0A9Q8LIZ7"/>
<sequence>MFDNRVAELSNNKAAMMGPTWDCKTPTGISDYDLRPEMKTIPSAGSRPTEALSAVVRSQLMDFIRHSQFHLEFTRVVGNNDRSSASLSKAVDLETFEKGLEDQFFKLCSDDNPLQVMAINMIRGYLAKCHLLQQRSKEVKATVKQAEPKRNLVITYAMKMLECDTKLMTLPLTRGYTWPAQDYFPFR</sequence>
<gene>
    <name evidence="1" type="ORF">CLAFUR5_05814</name>
</gene>
<accession>A0A9Q8LIZ7</accession>
<evidence type="ECO:0000313" key="1">
    <source>
        <dbReference type="EMBL" id="UJO18009.1"/>
    </source>
</evidence>
<dbReference type="EMBL" id="CP090167">
    <property type="protein sequence ID" value="UJO18009.1"/>
    <property type="molecule type" value="Genomic_DNA"/>
</dbReference>
<dbReference type="GeneID" id="71985692"/>
<proteinExistence type="predicted"/>
<name>A0A9Q8LIZ7_PASFU</name>
<dbReference type="OrthoDB" id="2269373at2759"/>
<dbReference type="KEGG" id="ffu:CLAFUR5_05814"/>
<organism evidence="1 2">
    <name type="scientific">Passalora fulva</name>
    <name type="common">Tomato leaf mold</name>
    <name type="synonym">Cladosporium fulvum</name>
    <dbReference type="NCBI Taxonomy" id="5499"/>
    <lineage>
        <taxon>Eukaryota</taxon>
        <taxon>Fungi</taxon>
        <taxon>Dikarya</taxon>
        <taxon>Ascomycota</taxon>
        <taxon>Pezizomycotina</taxon>
        <taxon>Dothideomycetes</taxon>
        <taxon>Dothideomycetidae</taxon>
        <taxon>Mycosphaerellales</taxon>
        <taxon>Mycosphaerellaceae</taxon>
        <taxon>Fulvia</taxon>
    </lineage>
</organism>
<dbReference type="RefSeq" id="XP_047762375.1">
    <property type="nucleotide sequence ID" value="XM_047904962.1"/>
</dbReference>
<reference evidence="1" key="1">
    <citation type="submission" date="2021-12" db="EMBL/GenBank/DDBJ databases">
        <authorList>
            <person name="Zaccaron A."/>
            <person name="Stergiopoulos I."/>
        </authorList>
    </citation>
    <scope>NUCLEOTIDE SEQUENCE</scope>
    <source>
        <strain evidence="1">Race5_Kim</strain>
    </source>
</reference>
<dbReference type="Proteomes" id="UP000756132">
    <property type="component" value="Chromosome 5"/>
</dbReference>
<evidence type="ECO:0000313" key="2">
    <source>
        <dbReference type="Proteomes" id="UP000756132"/>
    </source>
</evidence>